<reference evidence="1" key="2">
    <citation type="submission" date="2018-05" db="EMBL/GenBank/DDBJ databases">
        <title>OmerRS3 (Oryza meridionalis Reference Sequence Version 3).</title>
        <authorList>
            <person name="Zhang J."/>
            <person name="Kudrna D."/>
            <person name="Lee S."/>
            <person name="Talag J."/>
            <person name="Welchert J."/>
            <person name="Wing R.A."/>
        </authorList>
    </citation>
    <scope>NUCLEOTIDE SEQUENCE [LARGE SCALE GENOMIC DNA]</scope>
    <source>
        <strain evidence="1">cv. OR44</strain>
    </source>
</reference>
<protein>
    <submittedName>
        <fullName evidence="1">Uncharacterized protein</fullName>
    </submittedName>
</protein>
<dbReference type="Gramene" id="OMERI09G11030.5">
    <property type="protein sequence ID" value="OMERI09G11030.5"/>
    <property type="gene ID" value="OMERI09G11030"/>
</dbReference>
<dbReference type="AlphaFoldDB" id="A0A0E0ETC0"/>
<dbReference type="Proteomes" id="UP000008021">
    <property type="component" value="Chromosome 9"/>
</dbReference>
<dbReference type="HOGENOM" id="CLU_2214178_0_0_1"/>
<evidence type="ECO:0000313" key="1">
    <source>
        <dbReference type="EnsemblPlants" id="OMERI09G11030.5"/>
    </source>
</evidence>
<keyword evidence="2" id="KW-1185">Reference proteome</keyword>
<sequence>MSASASADSSSSMLRPSLSIRWILVPKVLGSSRLKPEVRRAVSKSSITRSFTDLSFLSASARLRSSSMMAFSGSFTDLSFLSASARLRSSSMMAFSGLISMVFLLDM</sequence>
<accession>A0A0E0ETC0</accession>
<dbReference type="EnsemblPlants" id="OMERI09G11030.5">
    <property type="protein sequence ID" value="OMERI09G11030.5"/>
    <property type="gene ID" value="OMERI09G11030"/>
</dbReference>
<organism evidence="1">
    <name type="scientific">Oryza meridionalis</name>
    <dbReference type="NCBI Taxonomy" id="40149"/>
    <lineage>
        <taxon>Eukaryota</taxon>
        <taxon>Viridiplantae</taxon>
        <taxon>Streptophyta</taxon>
        <taxon>Embryophyta</taxon>
        <taxon>Tracheophyta</taxon>
        <taxon>Spermatophyta</taxon>
        <taxon>Magnoliopsida</taxon>
        <taxon>Liliopsida</taxon>
        <taxon>Poales</taxon>
        <taxon>Poaceae</taxon>
        <taxon>BOP clade</taxon>
        <taxon>Oryzoideae</taxon>
        <taxon>Oryzeae</taxon>
        <taxon>Oryzinae</taxon>
        <taxon>Oryza</taxon>
    </lineage>
</organism>
<reference evidence="1" key="1">
    <citation type="submission" date="2015-04" db="UniProtKB">
        <authorList>
            <consortium name="EnsemblPlants"/>
        </authorList>
    </citation>
    <scope>IDENTIFICATION</scope>
</reference>
<name>A0A0E0ETC0_9ORYZ</name>
<evidence type="ECO:0000313" key="2">
    <source>
        <dbReference type="Proteomes" id="UP000008021"/>
    </source>
</evidence>
<proteinExistence type="predicted"/>